<dbReference type="PROSITE" id="PS51257">
    <property type="entry name" value="PROKAR_LIPOPROTEIN"/>
    <property type="match status" value="1"/>
</dbReference>
<dbReference type="OrthoDB" id="2328134at2"/>
<keyword evidence="1" id="KW-0732">Signal</keyword>
<accession>A0A511DWN5</accession>
<keyword evidence="3" id="KW-1185">Reference proteome</keyword>
<feature type="chain" id="PRO_5038458036" description="Lipoprotein" evidence="1">
    <location>
        <begin position="20"/>
        <end position="246"/>
    </location>
</feature>
<sequence>MKKFGVVLSVLAAFTFAVAGCSSKSASDNNKPKVSSKEQNKISEYEGIIKSARTLNESGNYKASNKTLNSIRIADLSKSGFGSLKTEYFQLQKSNDAFLLKKAKKQNQTANTNSNGGTTDLSTNDSFSSYSKFTGDYQFYNYDPDRLQSDLIIDSDGTVDQENTDGTSLHGVATISADSQSGILSYDVTTGTNKTKNINANVKIDVTWSNGQVETYYGYTSYDGNSVLTDGKTYHGDLVNEVWVKY</sequence>
<dbReference type="EMBL" id="BJVK01000041">
    <property type="protein sequence ID" value="GEL29250.1"/>
    <property type="molecule type" value="Genomic_DNA"/>
</dbReference>
<name>A0A511DWN5_LENKE</name>
<evidence type="ECO:0000256" key="1">
    <source>
        <dbReference type="SAM" id="SignalP"/>
    </source>
</evidence>
<proteinExistence type="predicted"/>
<reference evidence="2" key="1">
    <citation type="submission" date="2019-07" db="EMBL/GenBank/DDBJ databases">
        <title>Whole genome shotgun sequence of Lactobacillus kefiri NBRC 15888.</title>
        <authorList>
            <person name="Hosoyama A."/>
            <person name="Uohara A."/>
            <person name="Ohji S."/>
            <person name="Ichikawa N."/>
        </authorList>
    </citation>
    <scope>NUCLEOTIDE SEQUENCE [LARGE SCALE GENOMIC DNA]</scope>
    <source>
        <strain evidence="2">NBRC 15888</strain>
    </source>
</reference>
<evidence type="ECO:0008006" key="4">
    <source>
        <dbReference type="Google" id="ProtNLM"/>
    </source>
</evidence>
<dbReference type="STRING" id="1423764.FC95_GL000776"/>
<organism evidence="2 3">
    <name type="scientific">Lentilactobacillus kefiri</name>
    <name type="common">Lactobacillus kefiri</name>
    <dbReference type="NCBI Taxonomy" id="33962"/>
    <lineage>
        <taxon>Bacteria</taxon>
        <taxon>Bacillati</taxon>
        <taxon>Bacillota</taxon>
        <taxon>Bacilli</taxon>
        <taxon>Lactobacillales</taxon>
        <taxon>Lactobacillaceae</taxon>
        <taxon>Lentilactobacillus</taxon>
    </lineage>
</organism>
<comment type="caution">
    <text evidence="2">The sequence shown here is derived from an EMBL/GenBank/DDBJ whole genome shotgun (WGS) entry which is preliminary data.</text>
</comment>
<dbReference type="Proteomes" id="UP000321893">
    <property type="component" value="Unassembled WGS sequence"/>
</dbReference>
<dbReference type="GeneID" id="71566451"/>
<evidence type="ECO:0000313" key="2">
    <source>
        <dbReference type="EMBL" id="GEL29250.1"/>
    </source>
</evidence>
<evidence type="ECO:0000313" key="3">
    <source>
        <dbReference type="Proteomes" id="UP000321893"/>
    </source>
</evidence>
<gene>
    <name evidence="2" type="ORF">LKE01_20700</name>
</gene>
<dbReference type="AlphaFoldDB" id="A0A511DWN5"/>
<feature type="signal peptide" evidence="1">
    <location>
        <begin position="1"/>
        <end position="19"/>
    </location>
</feature>
<dbReference type="RefSeq" id="WP_056981447.1">
    <property type="nucleotide sequence ID" value="NZ_BJVK01000041.1"/>
</dbReference>
<protein>
    <recommendedName>
        <fullName evidence="4">Lipoprotein</fullName>
    </recommendedName>
</protein>